<organism evidence="6 7">
    <name type="scientific">Pristionchus entomophagus</name>
    <dbReference type="NCBI Taxonomy" id="358040"/>
    <lineage>
        <taxon>Eukaryota</taxon>
        <taxon>Metazoa</taxon>
        <taxon>Ecdysozoa</taxon>
        <taxon>Nematoda</taxon>
        <taxon>Chromadorea</taxon>
        <taxon>Rhabditida</taxon>
        <taxon>Rhabditina</taxon>
        <taxon>Diplogasteromorpha</taxon>
        <taxon>Diplogasteroidea</taxon>
        <taxon>Neodiplogasteridae</taxon>
        <taxon>Pristionchus</taxon>
    </lineage>
</organism>
<evidence type="ECO:0000256" key="2">
    <source>
        <dbReference type="ARBA" id="ARBA00010112"/>
    </source>
</evidence>
<comment type="caution">
    <text evidence="6">The sequence shown here is derived from an EMBL/GenBank/DDBJ whole genome shotgun (WGS) entry which is preliminary data.</text>
</comment>
<keyword evidence="4 5" id="KW-0732">Signal</keyword>
<gene>
    <name evidence="6" type="ORF">PENTCL1PPCAC_19602</name>
</gene>
<dbReference type="Gene3D" id="2.60.40.3330">
    <property type="match status" value="1"/>
</dbReference>
<dbReference type="PANTHER" id="PTHR21700:SF30">
    <property type="entry name" value="TRANSTHYRETIN-LIKE FAMILY PROTEIN"/>
    <property type="match status" value="1"/>
</dbReference>
<keyword evidence="7" id="KW-1185">Reference proteome</keyword>
<evidence type="ECO:0000256" key="3">
    <source>
        <dbReference type="ARBA" id="ARBA00022525"/>
    </source>
</evidence>
<evidence type="ECO:0000313" key="6">
    <source>
        <dbReference type="EMBL" id="GMS97427.1"/>
    </source>
</evidence>
<feature type="non-terminal residue" evidence="6">
    <location>
        <position position="144"/>
    </location>
</feature>
<reference evidence="6" key="1">
    <citation type="submission" date="2023-10" db="EMBL/GenBank/DDBJ databases">
        <title>Genome assembly of Pristionchus species.</title>
        <authorList>
            <person name="Yoshida K."/>
            <person name="Sommer R.J."/>
        </authorList>
    </citation>
    <scope>NUCLEOTIDE SEQUENCE</scope>
    <source>
        <strain evidence="6">RS0144</strain>
    </source>
</reference>
<accession>A0AAV5TTB3</accession>
<feature type="signal peptide" evidence="5">
    <location>
        <begin position="1"/>
        <end position="18"/>
    </location>
</feature>
<dbReference type="InterPro" id="IPR001534">
    <property type="entry name" value="Transthyretin-like"/>
</dbReference>
<evidence type="ECO:0000313" key="7">
    <source>
        <dbReference type="Proteomes" id="UP001432027"/>
    </source>
</evidence>
<dbReference type="Proteomes" id="UP001432027">
    <property type="component" value="Unassembled WGS sequence"/>
</dbReference>
<comment type="subcellular location">
    <subcellularLocation>
        <location evidence="1">Secreted</location>
    </subcellularLocation>
</comment>
<dbReference type="GO" id="GO:0005576">
    <property type="term" value="C:extracellular region"/>
    <property type="evidence" value="ECO:0007669"/>
    <property type="project" value="UniProtKB-SubCell"/>
</dbReference>
<evidence type="ECO:0000256" key="5">
    <source>
        <dbReference type="SAM" id="SignalP"/>
    </source>
</evidence>
<evidence type="ECO:0000256" key="4">
    <source>
        <dbReference type="ARBA" id="ARBA00022729"/>
    </source>
</evidence>
<protein>
    <submittedName>
        <fullName evidence="6">Uncharacterized protein</fullName>
    </submittedName>
</protein>
<dbReference type="InterPro" id="IPR038479">
    <property type="entry name" value="Transthyretin-like_sf"/>
</dbReference>
<keyword evidence="3" id="KW-0964">Secreted</keyword>
<dbReference type="AlphaFoldDB" id="A0AAV5TTB3"/>
<dbReference type="EMBL" id="BTSX01000004">
    <property type="protein sequence ID" value="GMS97427.1"/>
    <property type="molecule type" value="Genomic_DNA"/>
</dbReference>
<evidence type="ECO:0000256" key="1">
    <source>
        <dbReference type="ARBA" id="ARBA00004613"/>
    </source>
</evidence>
<dbReference type="GO" id="GO:0009986">
    <property type="term" value="C:cell surface"/>
    <property type="evidence" value="ECO:0007669"/>
    <property type="project" value="InterPro"/>
</dbReference>
<feature type="chain" id="PRO_5043529003" evidence="5">
    <location>
        <begin position="19"/>
        <end position="144"/>
    </location>
</feature>
<name>A0AAV5TTB3_9BILA</name>
<dbReference type="PANTHER" id="PTHR21700">
    <property type="entry name" value="TRANSTHYRETIN-LIKE FAMILY PROTEIN-RELATED"/>
    <property type="match status" value="1"/>
</dbReference>
<proteinExistence type="inferred from homology"/>
<comment type="similarity">
    <text evidence="2">Belongs to the nematode transthyretin-like family.</text>
</comment>
<sequence>MKLAAFTLLVAMIGLTEAKMQNVTVKGIAICDKHRMNNVLVELWEKDTLDPNDLLASVHTNHNGEFTLKGGDDEITAIQPYIKFKHHCKVSIKPDQVCTRKTEYDVPAQYINGEYSRKKSIISSYVTLDIVAAGEKEKCEKIKN</sequence>
<dbReference type="Pfam" id="PF01060">
    <property type="entry name" value="TTR-52"/>
    <property type="match status" value="1"/>
</dbReference>